<organism>
    <name type="scientific">Serpula lacrymans var. lacrymans (strain S7.9)</name>
    <name type="common">Dry rot fungus</name>
    <dbReference type="NCBI Taxonomy" id="578457"/>
    <lineage>
        <taxon>Eukaryota</taxon>
        <taxon>Fungi</taxon>
        <taxon>Dikarya</taxon>
        <taxon>Basidiomycota</taxon>
        <taxon>Agaricomycotina</taxon>
        <taxon>Agaricomycetes</taxon>
        <taxon>Agaricomycetidae</taxon>
        <taxon>Boletales</taxon>
        <taxon>Coniophorineae</taxon>
        <taxon>Serpulaceae</taxon>
        <taxon>Serpula</taxon>
    </lineage>
</organism>
<dbReference type="Gene3D" id="3.30.420.10">
    <property type="entry name" value="Ribonuclease H-like superfamily/Ribonuclease H"/>
    <property type="match status" value="1"/>
</dbReference>
<sequence>MVSTTSPLAFAERRSPGKVGKRVVAYTNAFKLTWDVGKVKIHHYDAISPLFDPKSGGSGESAFTIGSRKGMEIITRLQTESRPDLFHPRVAFDGKKNIWSTHRLNFVNGGDSEEFHLPLNRMDPDNPRPNPRMVSVRVVFVAIVDPRVLEPLVAGAVKRIEPDGEIATTINMLNVFVRVSPISSWPHNARAFFANNVCTSIDGLQLWRGYFQSVRPTLGGMIINVDISAAAIIPPKRSLLPLCAEYLKLREPRALHRLRDEQFFELRTFLKGLRVYIDLPTHKGRSRKIEDVVRNAGRITFERGITTITIAEHFRQAHQKTIPLDGLGIRVGKGEIFPLEVCVTAEAQLYKKKLSPERVSQMISFSPGKPEARLRAIRDGWDLLDYENSDYVRNAGIRISKEPMKVTGRILPPPSIQFKTLQQAKEPGVWDMMGKQFKYPAKISSWTVVSFAAERATSSALQQFVSDLTKVMRERGMMVSDPHDIAIGHEARVEESIGRAGAAAKAVFVLVILQENAALTYQRVKRFGDITQGVPTHNIFKKWVSHKFNRYDTRKMNQYQNNLALKINGKLGGINSGPTNEAMTQLAAKPTIVLGADVSHPAPGEGLRPSTTSLVSSCDARALQYVASVRIQRSRLEIIQDLREMVGRALTVFQTKTTVLPRRMFFYRDGVSEGELHRVINYEINAIGEAISKVYGAARSTWPALTFIVVGKRHHIRFFPQPQDAHTFSGNCQAGFVVDSDIVHPVHYDFYLQSHAGIKGTSRPSHYIVLRDDNGLNADALQELSYGLCHAYARATRSVSIPAPVYYADLVCRRAKFHYDPAWNFEDNVSVHSDDGPSLQSFQDHFSDISRSLENSMYFL</sequence>
<evidence type="ECO:0000259" key="1">
    <source>
        <dbReference type="PROSITE" id="PS50822"/>
    </source>
</evidence>
<dbReference type="GO" id="GO:0003676">
    <property type="term" value="F:nucleic acid binding"/>
    <property type="evidence" value="ECO:0007669"/>
    <property type="project" value="InterPro"/>
</dbReference>
<dbReference type="Pfam" id="PF16486">
    <property type="entry name" value="ArgoN"/>
    <property type="match status" value="1"/>
</dbReference>
<dbReference type="AlphaFoldDB" id="F8P4S1"/>
<name>F8P4S1_SERL9</name>
<dbReference type="InterPro" id="IPR032474">
    <property type="entry name" value="Argonaute_N"/>
</dbReference>
<dbReference type="Pfam" id="PF08699">
    <property type="entry name" value="ArgoL1"/>
    <property type="match status" value="1"/>
</dbReference>
<dbReference type="Gene3D" id="2.170.260.10">
    <property type="entry name" value="paz domain"/>
    <property type="match status" value="1"/>
</dbReference>
<dbReference type="GeneID" id="18815449"/>
<dbReference type="Pfam" id="PF16487">
    <property type="entry name" value="ArgoMid"/>
    <property type="match status" value="1"/>
</dbReference>
<dbReference type="InterPro" id="IPR036085">
    <property type="entry name" value="PAZ_dom_sf"/>
</dbReference>
<dbReference type="SMART" id="SM00950">
    <property type="entry name" value="Piwi"/>
    <property type="match status" value="1"/>
</dbReference>
<protein>
    <recommendedName>
        <fullName evidence="1">Piwi domain-containing protein</fullName>
    </recommendedName>
</protein>
<dbReference type="RefSeq" id="XP_007321394.1">
    <property type="nucleotide sequence ID" value="XM_007321332.1"/>
</dbReference>
<dbReference type="Pfam" id="PF02171">
    <property type="entry name" value="Piwi"/>
    <property type="match status" value="1"/>
</dbReference>
<dbReference type="SMART" id="SM01163">
    <property type="entry name" value="DUF1785"/>
    <property type="match status" value="1"/>
</dbReference>
<dbReference type="HOGENOM" id="CLU_004544_4_3_1"/>
<dbReference type="InterPro" id="IPR003165">
    <property type="entry name" value="Piwi"/>
</dbReference>
<dbReference type="OrthoDB" id="10252740at2759"/>
<proteinExistence type="predicted"/>
<dbReference type="InterPro" id="IPR045246">
    <property type="entry name" value="Piwi_ago-like"/>
</dbReference>
<dbReference type="InterPro" id="IPR032473">
    <property type="entry name" value="Argonaute_Mid_dom"/>
</dbReference>
<dbReference type="CDD" id="cd02846">
    <property type="entry name" value="PAZ_argonaute_like"/>
    <property type="match status" value="1"/>
</dbReference>
<dbReference type="InterPro" id="IPR032472">
    <property type="entry name" value="ArgoL2"/>
</dbReference>
<dbReference type="Gene3D" id="3.40.50.2300">
    <property type="match status" value="1"/>
</dbReference>
<dbReference type="SUPFAM" id="SSF53098">
    <property type="entry name" value="Ribonuclease H-like"/>
    <property type="match status" value="1"/>
</dbReference>
<dbReference type="CDD" id="cd04657">
    <property type="entry name" value="Piwi_ago-like"/>
    <property type="match status" value="1"/>
</dbReference>
<dbReference type="Pfam" id="PF16488">
    <property type="entry name" value="ArgoL2"/>
    <property type="match status" value="1"/>
</dbReference>
<feature type="domain" description="Piwi" evidence="1">
    <location>
        <begin position="508"/>
        <end position="820"/>
    </location>
</feature>
<dbReference type="KEGG" id="sla:SERLADRAFT_440858"/>
<dbReference type="InterPro" id="IPR036397">
    <property type="entry name" value="RNaseH_sf"/>
</dbReference>
<accession>F8P4S1</accession>
<gene>
    <name evidence="2" type="ORF">SERLADRAFT_440858</name>
</gene>
<dbReference type="PANTHER" id="PTHR22891">
    <property type="entry name" value="EUKARYOTIC TRANSLATION INITIATION FACTOR 2C"/>
    <property type="match status" value="1"/>
</dbReference>
<dbReference type="InterPro" id="IPR014811">
    <property type="entry name" value="ArgoL1"/>
</dbReference>
<dbReference type="Proteomes" id="UP000008064">
    <property type="component" value="Unassembled WGS sequence"/>
</dbReference>
<dbReference type="InterPro" id="IPR012337">
    <property type="entry name" value="RNaseH-like_sf"/>
</dbReference>
<reference evidence="2" key="1">
    <citation type="submission" date="2011-04" db="EMBL/GenBank/DDBJ databases">
        <title>Evolution of plant cell wall degrading machinery underlies the functional diversity of forest fungi.</title>
        <authorList>
            <consortium name="US DOE Joint Genome Institute (JGI-PGF)"/>
            <person name="Eastwood D.C."/>
            <person name="Floudas D."/>
            <person name="Binder M."/>
            <person name="Majcherczyk A."/>
            <person name="Schneider P."/>
            <person name="Aerts A."/>
            <person name="Asiegbu F.O."/>
            <person name="Baker S.E."/>
            <person name="Barry K."/>
            <person name="Bendiksby M."/>
            <person name="Blumentritt M."/>
            <person name="Coutinho P.M."/>
            <person name="Cullen D."/>
            <person name="Cullen D."/>
            <person name="Gathman A."/>
            <person name="Goodell B."/>
            <person name="Henrissat B."/>
            <person name="Ihrmark K."/>
            <person name="Kauserud H."/>
            <person name="Kohler A."/>
            <person name="LaButti K."/>
            <person name="Lapidus A."/>
            <person name="Lavin J.L."/>
            <person name="Lee Y.-H."/>
            <person name="Lindquist E."/>
            <person name="Lilly W."/>
            <person name="Lucas S."/>
            <person name="Morin E."/>
            <person name="Murat C."/>
            <person name="Oguiza J.A."/>
            <person name="Park J."/>
            <person name="Pisabarro A.G."/>
            <person name="Riley R."/>
            <person name="Rosling A."/>
            <person name="Salamov A."/>
            <person name="Schmidt O."/>
            <person name="Schmutz J."/>
            <person name="Skrede I."/>
            <person name="Stenlid J."/>
            <person name="Wiebenga A."/>
            <person name="Xie X."/>
            <person name="Kues U."/>
            <person name="Hibbett D.S."/>
            <person name="Hoffmeister D."/>
            <person name="Hogberg N."/>
            <person name="Martin F."/>
            <person name="Grigoriev I.V."/>
            <person name="Watkinson S.C."/>
        </authorList>
    </citation>
    <scope>NUCLEOTIDE SEQUENCE</scope>
    <source>
        <strain evidence="2">S7.9</strain>
    </source>
</reference>
<dbReference type="SUPFAM" id="SSF101690">
    <property type="entry name" value="PAZ domain"/>
    <property type="match status" value="1"/>
</dbReference>
<evidence type="ECO:0000313" key="2">
    <source>
        <dbReference type="EMBL" id="EGO21608.1"/>
    </source>
</evidence>
<dbReference type="EMBL" id="GL945438">
    <property type="protein sequence ID" value="EGO21608.1"/>
    <property type="molecule type" value="Genomic_DNA"/>
</dbReference>
<dbReference type="PROSITE" id="PS50822">
    <property type="entry name" value="PIWI"/>
    <property type="match status" value="1"/>
</dbReference>